<dbReference type="EMBL" id="JBHRZG010000006">
    <property type="protein sequence ID" value="MFC3832227.1"/>
    <property type="molecule type" value="Genomic_DNA"/>
</dbReference>
<keyword evidence="3" id="KW-1185">Reference proteome</keyword>
<proteinExistence type="predicted"/>
<evidence type="ECO:0000259" key="1">
    <source>
        <dbReference type="Pfam" id="PF12867"/>
    </source>
</evidence>
<protein>
    <submittedName>
        <fullName evidence="2">DinB family protein</fullName>
    </submittedName>
</protein>
<organism evidence="2 3">
    <name type="scientific">Deinococcus rufus</name>
    <dbReference type="NCBI Taxonomy" id="2136097"/>
    <lineage>
        <taxon>Bacteria</taxon>
        <taxon>Thermotogati</taxon>
        <taxon>Deinococcota</taxon>
        <taxon>Deinococci</taxon>
        <taxon>Deinococcales</taxon>
        <taxon>Deinococcaceae</taxon>
        <taxon>Deinococcus</taxon>
    </lineage>
</organism>
<name>A0ABV7Z445_9DEIO</name>
<dbReference type="RefSeq" id="WP_322474330.1">
    <property type="nucleotide sequence ID" value="NZ_JBHRZG010000006.1"/>
</dbReference>
<feature type="domain" description="DinB-like" evidence="1">
    <location>
        <begin position="10"/>
        <end position="146"/>
    </location>
</feature>
<evidence type="ECO:0000313" key="3">
    <source>
        <dbReference type="Proteomes" id="UP001595803"/>
    </source>
</evidence>
<dbReference type="Proteomes" id="UP001595803">
    <property type="component" value="Unassembled WGS sequence"/>
</dbReference>
<dbReference type="InterPro" id="IPR034660">
    <property type="entry name" value="DinB/YfiT-like"/>
</dbReference>
<gene>
    <name evidence="2" type="ORF">ACFOSB_05100</name>
</gene>
<reference evidence="3" key="1">
    <citation type="journal article" date="2019" name="Int. J. Syst. Evol. Microbiol.">
        <title>The Global Catalogue of Microorganisms (GCM) 10K type strain sequencing project: providing services to taxonomists for standard genome sequencing and annotation.</title>
        <authorList>
            <consortium name="The Broad Institute Genomics Platform"/>
            <consortium name="The Broad Institute Genome Sequencing Center for Infectious Disease"/>
            <person name="Wu L."/>
            <person name="Ma J."/>
        </authorList>
    </citation>
    <scope>NUCLEOTIDE SEQUENCE [LARGE SCALE GENOMIC DNA]</scope>
    <source>
        <strain evidence="3">CCTCC AB 2017081</strain>
    </source>
</reference>
<dbReference type="SUPFAM" id="SSF109854">
    <property type="entry name" value="DinB/YfiT-like putative metalloenzymes"/>
    <property type="match status" value="1"/>
</dbReference>
<comment type="caution">
    <text evidence="2">The sequence shown here is derived from an EMBL/GenBank/DDBJ whole genome shotgun (WGS) entry which is preliminary data.</text>
</comment>
<dbReference type="Pfam" id="PF12867">
    <property type="entry name" value="DinB_2"/>
    <property type="match status" value="1"/>
</dbReference>
<dbReference type="InterPro" id="IPR024775">
    <property type="entry name" value="DinB-like"/>
</dbReference>
<sequence>MQLPDLLEVLRRTPGTLDALLRDLGDDWTRLDEGEGTWNPREVVAHLLHAEQTNWWPRLHAILHGDGVFPPFDRHAHLSTHRDTPLNDLLDAFAVERARSLRTLEDHPLSTSTLERTGQHPEFGTVTAAQLLATWAAHDLDHLAQITRTLAGGLQDDVGPWQAYLRVLRGS</sequence>
<evidence type="ECO:0000313" key="2">
    <source>
        <dbReference type="EMBL" id="MFC3832227.1"/>
    </source>
</evidence>
<dbReference type="Gene3D" id="1.20.120.450">
    <property type="entry name" value="dinb family like domain"/>
    <property type="match status" value="1"/>
</dbReference>
<accession>A0ABV7Z445</accession>